<gene>
    <name evidence="2" type="ORF">GCM10011450_25050</name>
</gene>
<accession>A0A918MZS8</accession>
<name>A0A918MZS8_9BURK</name>
<comment type="caution">
    <text evidence="2">The sequence shown here is derived from an EMBL/GenBank/DDBJ whole genome shotgun (WGS) entry which is preliminary data.</text>
</comment>
<dbReference type="AlphaFoldDB" id="A0A918MZS8"/>
<feature type="domain" description="Replication-associated protein ORF2/G2P" evidence="1">
    <location>
        <begin position="34"/>
        <end position="114"/>
    </location>
</feature>
<keyword evidence="3" id="KW-1185">Reference proteome</keyword>
<evidence type="ECO:0000259" key="1">
    <source>
        <dbReference type="Pfam" id="PF23343"/>
    </source>
</evidence>
<dbReference type="InterPro" id="IPR056906">
    <property type="entry name" value="ORF2/G2P_dom"/>
</dbReference>
<sequence length="145" mass="16994">MVDLHFNTKPEDIELPRIKRRAQYIYDITQQDFDWFVTLTFRYKKTDHDEVVLLAKKFFDSLSADLFGKRSKKRIIHFSAIERHTDGYLHIHVLLKEPKPETPIGKEQMKSLVRAKWLAVSGSNLDMSAHKNSSGEDDDLKRFSS</sequence>
<dbReference type="RefSeq" id="WP_189385843.1">
    <property type="nucleotide sequence ID" value="NZ_BAABFY010000016.1"/>
</dbReference>
<reference evidence="2" key="2">
    <citation type="submission" date="2020-09" db="EMBL/GenBank/DDBJ databases">
        <authorList>
            <person name="Sun Q."/>
            <person name="Kim S."/>
        </authorList>
    </citation>
    <scope>NUCLEOTIDE SEQUENCE</scope>
    <source>
        <strain evidence="2">KCTC 23732</strain>
    </source>
</reference>
<proteinExistence type="predicted"/>
<organism evidence="2 3">
    <name type="scientific">Advenella faeciporci</name>
    <dbReference type="NCBI Taxonomy" id="797535"/>
    <lineage>
        <taxon>Bacteria</taxon>
        <taxon>Pseudomonadati</taxon>
        <taxon>Pseudomonadota</taxon>
        <taxon>Betaproteobacteria</taxon>
        <taxon>Burkholderiales</taxon>
        <taxon>Alcaligenaceae</taxon>
    </lineage>
</organism>
<protein>
    <recommendedName>
        <fullName evidence="1">Replication-associated protein ORF2/G2P domain-containing protein</fullName>
    </recommendedName>
</protein>
<dbReference type="EMBL" id="BMYS01000021">
    <property type="protein sequence ID" value="GGW94044.1"/>
    <property type="molecule type" value="Genomic_DNA"/>
</dbReference>
<evidence type="ECO:0000313" key="2">
    <source>
        <dbReference type="EMBL" id="GGW94044.1"/>
    </source>
</evidence>
<reference evidence="2" key="1">
    <citation type="journal article" date="2014" name="Int. J. Syst. Evol. Microbiol.">
        <title>Complete genome sequence of Corynebacterium casei LMG S-19264T (=DSM 44701T), isolated from a smear-ripened cheese.</title>
        <authorList>
            <consortium name="US DOE Joint Genome Institute (JGI-PGF)"/>
            <person name="Walter F."/>
            <person name="Albersmeier A."/>
            <person name="Kalinowski J."/>
            <person name="Ruckert C."/>
        </authorList>
    </citation>
    <scope>NUCLEOTIDE SEQUENCE</scope>
    <source>
        <strain evidence="2">KCTC 23732</strain>
    </source>
</reference>
<dbReference type="Pfam" id="PF23343">
    <property type="entry name" value="REP_ORF2-G2P"/>
    <property type="match status" value="1"/>
</dbReference>
<dbReference type="Proteomes" id="UP000608345">
    <property type="component" value="Unassembled WGS sequence"/>
</dbReference>
<evidence type="ECO:0000313" key="3">
    <source>
        <dbReference type="Proteomes" id="UP000608345"/>
    </source>
</evidence>